<keyword evidence="3" id="KW-0001">2Fe-2S</keyword>
<dbReference type="RefSeq" id="WP_260221325.1">
    <property type="nucleotide sequence ID" value="NZ_JAJAGO010000017.1"/>
</dbReference>
<dbReference type="Gene3D" id="2.102.10.10">
    <property type="entry name" value="Rieske [2Fe-2S] iron-sulphur domain"/>
    <property type="match status" value="1"/>
</dbReference>
<dbReference type="PROSITE" id="PS51296">
    <property type="entry name" value="RIESKE"/>
    <property type="match status" value="1"/>
</dbReference>
<keyword evidence="6" id="KW-0411">Iron-sulfur</keyword>
<feature type="compositionally biased region" description="Basic and acidic residues" evidence="10">
    <location>
        <begin position="47"/>
        <end position="56"/>
    </location>
</feature>
<evidence type="ECO:0000256" key="7">
    <source>
        <dbReference type="ARBA" id="ARBA00023157"/>
    </source>
</evidence>
<dbReference type="InterPro" id="IPR014349">
    <property type="entry name" value="Rieske_Fe-S_prot"/>
</dbReference>
<evidence type="ECO:0000256" key="8">
    <source>
        <dbReference type="ARBA" id="ARBA00029586"/>
    </source>
</evidence>
<evidence type="ECO:0000256" key="1">
    <source>
        <dbReference type="ARBA" id="ARBA00002494"/>
    </source>
</evidence>
<evidence type="ECO:0000313" key="13">
    <source>
        <dbReference type="Proteomes" id="UP001156389"/>
    </source>
</evidence>
<dbReference type="EMBL" id="JAJAGO010000017">
    <property type="protein sequence ID" value="MCT2594025.1"/>
    <property type="molecule type" value="Genomic_DNA"/>
</dbReference>
<evidence type="ECO:0000256" key="3">
    <source>
        <dbReference type="ARBA" id="ARBA00022714"/>
    </source>
</evidence>
<dbReference type="PROSITE" id="PS51318">
    <property type="entry name" value="TAT"/>
    <property type="match status" value="1"/>
</dbReference>
<keyword evidence="7" id="KW-1015">Disulfide bond</keyword>
<evidence type="ECO:0000256" key="10">
    <source>
        <dbReference type="SAM" id="MobiDB-lite"/>
    </source>
</evidence>
<evidence type="ECO:0000313" key="12">
    <source>
        <dbReference type="EMBL" id="MCT2594025.1"/>
    </source>
</evidence>
<feature type="domain" description="Rieske" evidence="11">
    <location>
        <begin position="68"/>
        <end position="161"/>
    </location>
</feature>
<comment type="caution">
    <text evidence="12">The sequence shown here is derived from an EMBL/GenBank/DDBJ whole genome shotgun (WGS) entry which is preliminary data.</text>
</comment>
<keyword evidence="4" id="KW-0479">Metal-binding</keyword>
<evidence type="ECO:0000256" key="2">
    <source>
        <dbReference type="ARBA" id="ARBA00015816"/>
    </source>
</evidence>
<evidence type="ECO:0000259" key="11">
    <source>
        <dbReference type="PROSITE" id="PS51296"/>
    </source>
</evidence>
<keyword evidence="13" id="KW-1185">Reference proteome</keyword>
<name>A0ABT2K3C0_9ACTN</name>
<dbReference type="Pfam" id="PF00355">
    <property type="entry name" value="Rieske"/>
    <property type="match status" value="1"/>
</dbReference>
<comment type="cofactor">
    <cofactor evidence="9">
        <name>[2Fe-2S] cluster</name>
        <dbReference type="ChEBI" id="CHEBI:190135"/>
    </cofactor>
</comment>
<sequence length="162" mass="16498">MTEQITSRRSVLAAAGAAGLAGPLTACGNGDEDSEGGDGYRAETSPDDTRTPKETETAGSPSPEESKGAELGRTSEVPQGGGRIFKSEKVVVTQPEAGEFKAYSAVCQHEGCLVASVSDGTINCACHGSKYDISDGGVAHGPTTKGLPEVNVSVEGGRIRLT</sequence>
<comment type="function">
    <text evidence="1">Iron-sulfur subunit of the cytochrome bc1 complex, an essential component of the respiratory electron transport chain required for ATP synthesis. The bc1 complex catalyzes the oxidation of menaquinol and the reduction of cytochrome c in the respiratory chain. The bc1 complex operates through a Q-cycle mechanism that couples electron transfer to generation of the proton gradient that drives ATP synthesis.</text>
</comment>
<keyword evidence="5" id="KW-0408">Iron</keyword>
<dbReference type="SUPFAM" id="SSF50022">
    <property type="entry name" value="ISP domain"/>
    <property type="match status" value="1"/>
</dbReference>
<dbReference type="PANTHER" id="PTHR10134">
    <property type="entry name" value="CYTOCHROME B-C1 COMPLEX SUBUNIT RIESKE, MITOCHONDRIAL"/>
    <property type="match status" value="1"/>
</dbReference>
<accession>A0ABT2K3C0</accession>
<proteinExistence type="predicted"/>
<dbReference type="InterPro" id="IPR017941">
    <property type="entry name" value="Rieske_2Fe-2S"/>
</dbReference>
<gene>
    <name evidence="12" type="ORF">LHJ74_29645</name>
</gene>
<organism evidence="12 13">
    <name type="scientific">Streptomyces gossypii</name>
    <dbReference type="NCBI Taxonomy" id="2883101"/>
    <lineage>
        <taxon>Bacteria</taxon>
        <taxon>Bacillati</taxon>
        <taxon>Actinomycetota</taxon>
        <taxon>Actinomycetes</taxon>
        <taxon>Kitasatosporales</taxon>
        <taxon>Streptomycetaceae</taxon>
        <taxon>Streptomyces</taxon>
    </lineage>
</organism>
<dbReference type="PRINTS" id="PR00162">
    <property type="entry name" value="RIESKE"/>
</dbReference>
<reference evidence="12 13" key="1">
    <citation type="submission" date="2021-10" db="EMBL/GenBank/DDBJ databases">
        <title>Streptomyces gossypii sp. nov., isolated from soil collected from cotton field.</title>
        <authorList>
            <person name="Ge X."/>
            <person name="Chen X."/>
            <person name="Liu W."/>
        </authorList>
    </citation>
    <scope>NUCLEOTIDE SEQUENCE [LARGE SCALE GENOMIC DNA]</scope>
    <source>
        <strain evidence="12 13">N2-109</strain>
    </source>
</reference>
<dbReference type="InterPro" id="IPR036922">
    <property type="entry name" value="Rieske_2Fe-2S_sf"/>
</dbReference>
<feature type="region of interest" description="Disordered" evidence="10">
    <location>
        <begin position="21"/>
        <end position="84"/>
    </location>
</feature>
<evidence type="ECO:0000256" key="5">
    <source>
        <dbReference type="ARBA" id="ARBA00023004"/>
    </source>
</evidence>
<dbReference type="Proteomes" id="UP001156389">
    <property type="component" value="Unassembled WGS sequence"/>
</dbReference>
<evidence type="ECO:0000256" key="9">
    <source>
        <dbReference type="ARBA" id="ARBA00034078"/>
    </source>
</evidence>
<evidence type="ECO:0000256" key="6">
    <source>
        <dbReference type="ARBA" id="ARBA00023014"/>
    </source>
</evidence>
<dbReference type="InterPro" id="IPR005805">
    <property type="entry name" value="Rieske_Fe-S_prot_C"/>
</dbReference>
<protein>
    <recommendedName>
        <fullName evidence="2">Cytochrome bc1 complex Rieske iron-sulfur subunit</fullName>
    </recommendedName>
    <alternativeName>
        <fullName evidence="8">Cytochrome bc1 reductase complex subunit QcrA</fullName>
    </alternativeName>
</protein>
<evidence type="ECO:0000256" key="4">
    <source>
        <dbReference type="ARBA" id="ARBA00022723"/>
    </source>
</evidence>
<dbReference type="CDD" id="cd03467">
    <property type="entry name" value="Rieske"/>
    <property type="match status" value="1"/>
</dbReference>
<dbReference type="InterPro" id="IPR006311">
    <property type="entry name" value="TAT_signal"/>
</dbReference>